<dbReference type="GO" id="GO:0005524">
    <property type="term" value="F:ATP binding"/>
    <property type="evidence" value="ECO:0007669"/>
    <property type="project" value="UniProtKB-KW"/>
</dbReference>
<dbReference type="PANTHER" id="PTHR13140:SF498">
    <property type="entry name" value="DACHS, ISOFORM E"/>
    <property type="match status" value="1"/>
</dbReference>
<evidence type="ECO:0000313" key="10">
    <source>
        <dbReference type="WBParaSite" id="PSAMB.scaffold8907size5622.g31911.t1"/>
    </source>
</evidence>
<evidence type="ECO:0000256" key="1">
    <source>
        <dbReference type="ARBA" id="ARBA00022741"/>
    </source>
</evidence>
<dbReference type="GO" id="GO:0007015">
    <property type="term" value="P:actin filament organization"/>
    <property type="evidence" value="ECO:0007669"/>
    <property type="project" value="TreeGrafter"/>
</dbReference>
<reference evidence="10" key="1">
    <citation type="submission" date="2022-11" db="UniProtKB">
        <authorList>
            <consortium name="WormBaseParasite"/>
        </authorList>
    </citation>
    <scope>IDENTIFICATION</scope>
</reference>
<dbReference type="InterPro" id="IPR001609">
    <property type="entry name" value="Myosin_head_motor_dom-like"/>
</dbReference>
<keyword evidence="5 6" id="KW-0009">Actin-binding</keyword>
<dbReference type="GO" id="GO:0005737">
    <property type="term" value="C:cytoplasm"/>
    <property type="evidence" value="ECO:0007669"/>
    <property type="project" value="TreeGrafter"/>
</dbReference>
<dbReference type="GO" id="GO:0051015">
    <property type="term" value="F:actin filament binding"/>
    <property type="evidence" value="ECO:0007669"/>
    <property type="project" value="TreeGrafter"/>
</dbReference>
<evidence type="ECO:0000256" key="4">
    <source>
        <dbReference type="ARBA" id="ARBA00023175"/>
    </source>
</evidence>
<dbReference type="GO" id="GO:0016459">
    <property type="term" value="C:myosin complex"/>
    <property type="evidence" value="ECO:0007669"/>
    <property type="project" value="UniProtKB-KW"/>
</dbReference>
<keyword evidence="4" id="KW-0505">Motor protein</keyword>
<dbReference type="Gene3D" id="3.40.850.10">
    <property type="entry name" value="Kinesin motor domain"/>
    <property type="match status" value="1"/>
</dbReference>
<dbReference type="SUPFAM" id="SSF52540">
    <property type="entry name" value="P-loop containing nucleoside triphosphate hydrolases"/>
    <property type="match status" value="1"/>
</dbReference>
<dbReference type="Pfam" id="PF00063">
    <property type="entry name" value="Myosin_head"/>
    <property type="match status" value="1"/>
</dbReference>
<protein>
    <submittedName>
        <fullName evidence="10">Myosin motor domain-containing protein</fullName>
    </submittedName>
</protein>
<keyword evidence="3 6" id="KW-0518">Myosin</keyword>
<dbReference type="Proteomes" id="UP000887566">
    <property type="component" value="Unplaced"/>
</dbReference>
<dbReference type="Gene3D" id="6.20.240.20">
    <property type="match status" value="1"/>
</dbReference>
<keyword evidence="9" id="KW-1185">Reference proteome</keyword>
<feature type="region of interest" description="Disordered" evidence="7">
    <location>
        <begin position="335"/>
        <end position="354"/>
    </location>
</feature>
<dbReference type="WBParaSite" id="PSAMB.scaffold8907size5622.g31911.t1">
    <property type="protein sequence ID" value="PSAMB.scaffold8907size5622.g31911.t1"/>
    <property type="gene ID" value="PSAMB.scaffold8907size5622.g31911"/>
</dbReference>
<dbReference type="PROSITE" id="PS51456">
    <property type="entry name" value="MYOSIN_MOTOR"/>
    <property type="match status" value="1"/>
</dbReference>
<proteinExistence type="inferred from homology"/>
<evidence type="ECO:0000313" key="9">
    <source>
        <dbReference type="Proteomes" id="UP000887566"/>
    </source>
</evidence>
<feature type="domain" description="Myosin motor" evidence="8">
    <location>
        <begin position="1"/>
        <end position="333"/>
    </location>
</feature>
<dbReference type="GO" id="GO:0016020">
    <property type="term" value="C:membrane"/>
    <property type="evidence" value="ECO:0007669"/>
    <property type="project" value="TreeGrafter"/>
</dbReference>
<dbReference type="InterPro" id="IPR027417">
    <property type="entry name" value="P-loop_NTPase"/>
</dbReference>
<dbReference type="GO" id="GO:0003774">
    <property type="term" value="F:cytoskeletal motor activity"/>
    <property type="evidence" value="ECO:0007669"/>
    <property type="project" value="InterPro"/>
</dbReference>
<dbReference type="Gene3D" id="1.20.120.720">
    <property type="entry name" value="Myosin VI head, motor domain, U50 subdomain"/>
    <property type="match status" value="1"/>
</dbReference>
<keyword evidence="1" id="KW-0547">Nucleotide-binding</keyword>
<comment type="similarity">
    <text evidence="6">Belongs to the TRAFAC class myosin-kinesin ATPase superfamily. Myosin family.</text>
</comment>
<evidence type="ECO:0000256" key="2">
    <source>
        <dbReference type="ARBA" id="ARBA00022840"/>
    </source>
</evidence>
<sequence>MFGLTDGSRNSFETLCINLVSEKLRQFYQARTFLDVQSKMASEGLRDCADFQLQDGPEILEAFLAPKIGLLYLLDEECEKANGSPTHFLDNVKTQQKDIRSLMSVDSQNLLVRHYGGRSIRYDCATIVATNRNRLTADLVSIFNKNTCNFGFVSYLFTSDVEACAAESNFEAKVVPYVGPAGHTGTRPATFSEDFAYQIDSFLRAAAIGKLHFVHCIKSNSLREYQHLDVDLVRQQVTRSDLVQMFSVVSAGFPYSLTVEEFNERYRFLLKKYYPAETELSQDALEKTKLILECYLKAVDESSMPYVSNQWALGKKHIFLSHGAQQQLNLLKFADSSARPSPNNNNNNDLPSTLTPEQLLRKTAATLGIEPSSVPPPLPANRLYTVNGSRKHCFPQRRVMIEKFSDPTTGAEFRPGDVVTVLGVSANSTHLVINSGSGRTSIVPARSTRLTIRS</sequence>
<dbReference type="InterPro" id="IPR036961">
    <property type="entry name" value="Kinesin_motor_dom_sf"/>
</dbReference>
<comment type="caution">
    <text evidence="6">Lacks conserved residue(s) required for the propagation of feature annotation.</text>
</comment>
<organism evidence="9 10">
    <name type="scientific">Plectus sambesii</name>
    <dbReference type="NCBI Taxonomy" id="2011161"/>
    <lineage>
        <taxon>Eukaryota</taxon>
        <taxon>Metazoa</taxon>
        <taxon>Ecdysozoa</taxon>
        <taxon>Nematoda</taxon>
        <taxon>Chromadorea</taxon>
        <taxon>Plectida</taxon>
        <taxon>Plectina</taxon>
        <taxon>Plectoidea</taxon>
        <taxon>Plectidae</taxon>
        <taxon>Plectus</taxon>
    </lineage>
</organism>
<evidence type="ECO:0000256" key="6">
    <source>
        <dbReference type="PROSITE-ProRule" id="PRU00782"/>
    </source>
</evidence>
<accession>A0A914XMV5</accession>
<evidence type="ECO:0000259" key="8">
    <source>
        <dbReference type="PROSITE" id="PS51456"/>
    </source>
</evidence>
<evidence type="ECO:0000256" key="3">
    <source>
        <dbReference type="ARBA" id="ARBA00023123"/>
    </source>
</evidence>
<keyword evidence="2" id="KW-0067">ATP-binding</keyword>
<evidence type="ECO:0000256" key="5">
    <source>
        <dbReference type="ARBA" id="ARBA00023203"/>
    </source>
</evidence>
<name>A0A914XMV5_9BILA</name>
<dbReference type="Gene3D" id="1.20.58.530">
    <property type="match status" value="1"/>
</dbReference>
<feature type="region of interest" description="Actin-binding" evidence="6">
    <location>
        <begin position="199"/>
        <end position="221"/>
    </location>
</feature>
<evidence type="ECO:0000256" key="7">
    <source>
        <dbReference type="SAM" id="MobiDB-lite"/>
    </source>
</evidence>
<dbReference type="PANTHER" id="PTHR13140">
    <property type="entry name" value="MYOSIN"/>
    <property type="match status" value="1"/>
</dbReference>
<dbReference type="SMART" id="SM00242">
    <property type="entry name" value="MYSc"/>
    <property type="match status" value="1"/>
</dbReference>
<dbReference type="AlphaFoldDB" id="A0A914XMV5"/>